<dbReference type="NCBIfam" id="TIGR00347">
    <property type="entry name" value="bioD"/>
    <property type="match status" value="1"/>
</dbReference>
<dbReference type="PANTHER" id="PTHR43210:SF5">
    <property type="entry name" value="DETHIOBIOTIN SYNTHETASE"/>
    <property type="match status" value="1"/>
</dbReference>
<name>A0A8J3DAF8_9BACT</name>
<dbReference type="Pfam" id="PF13500">
    <property type="entry name" value="AAA_26"/>
    <property type="match status" value="1"/>
</dbReference>
<comment type="caution">
    <text evidence="3">The sequence shown here is derived from an EMBL/GenBank/DDBJ whole genome shotgun (WGS) entry which is preliminary data.</text>
</comment>
<dbReference type="HAMAP" id="MF_00336">
    <property type="entry name" value="BioD"/>
    <property type="match status" value="1"/>
</dbReference>
<keyword evidence="2" id="KW-0436">Ligase</keyword>
<keyword evidence="1 2" id="KW-0093">Biotin biosynthesis</keyword>
<dbReference type="CDD" id="cd03109">
    <property type="entry name" value="DTBS"/>
    <property type="match status" value="1"/>
</dbReference>
<feature type="binding site" evidence="2">
    <location>
        <position position="50"/>
    </location>
    <ligand>
        <name>Mg(2+)</name>
        <dbReference type="ChEBI" id="CHEBI:18420"/>
    </ligand>
</feature>
<comment type="subcellular location">
    <subcellularLocation>
        <location evidence="2">Cytoplasm</location>
    </subcellularLocation>
</comment>
<keyword evidence="2" id="KW-0460">Magnesium</keyword>
<keyword evidence="2" id="KW-0963">Cytoplasm</keyword>
<dbReference type="GO" id="GO:0000287">
    <property type="term" value="F:magnesium ion binding"/>
    <property type="evidence" value="ECO:0007669"/>
    <property type="project" value="UniProtKB-UniRule"/>
</dbReference>
<proteinExistence type="inferred from homology"/>
<comment type="function">
    <text evidence="2">Catalyzes a mechanistically unusual reaction, the ATP-dependent insertion of CO2 between the N7 and N8 nitrogen atoms of 7,8-diaminopelargonic acid (DAPA, also called 7,8-diammoniononanoate) to form a ureido ring.</text>
</comment>
<dbReference type="AlphaFoldDB" id="A0A8J3DAF8"/>
<keyword evidence="4" id="KW-1185">Reference proteome</keyword>
<reference evidence="3" key="2">
    <citation type="submission" date="2020-09" db="EMBL/GenBank/DDBJ databases">
        <authorList>
            <person name="Sun Q."/>
            <person name="Kim S."/>
        </authorList>
    </citation>
    <scope>NUCLEOTIDE SEQUENCE</scope>
    <source>
        <strain evidence="3">KCTC 12870</strain>
    </source>
</reference>
<comment type="cofactor">
    <cofactor evidence="2">
        <name>Mg(2+)</name>
        <dbReference type="ChEBI" id="CHEBI:18420"/>
    </cofactor>
</comment>
<dbReference type="SUPFAM" id="SSF52540">
    <property type="entry name" value="P-loop containing nucleoside triphosphate hydrolases"/>
    <property type="match status" value="1"/>
</dbReference>
<comment type="caution">
    <text evidence="2">Lacks conserved residue(s) required for the propagation of feature annotation.</text>
</comment>
<dbReference type="GO" id="GO:0005524">
    <property type="term" value="F:ATP binding"/>
    <property type="evidence" value="ECO:0007669"/>
    <property type="project" value="UniProtKB-UniRule"/>
</dbReference>
<dbReference type="PIRSF" id="PIRSF006755">
    <property type="entry name" value="DTB_synth"/>
    <property type="match status" value="1"/>
</dbReference>
<comment type="similarity">
    <text evidence="2">Belongs to the dethiobiotin synthetase family.</text>
</comment>
<evidence type="ECO:0000256" key="1">
    <source>
        <dbReference type="ARBA" id="ARBA00022756"/>
    </source>
</evidence>
<gene>
    <name evidence="2 3" type="primary">bioD</name>
    <name evidence="3" type="ORF">GCM10007047_08270</name>
</gene>
<feature type="binding site" evidence="2">
    <location>
        <position position="41"/>
    </location>
    <ligand>
        <name>substrate</name>
    </ligand>
</feature>
<dbReference type="InterPro" id="IPR004472">
    <property type="entry name" value="DTB_synth_BioD"/>
</dbReference>
<keyword evidence="2" id="KW-0547">Nucleotide-binding</keyword>
<dbReference type="EC" id="6.3.3.3" evidence="2"/>
<dbReference type="Gene3D" id="3.40.50.300">
    <property type="entry name" value="P-loop containing nucleotide triphosphate hydrolases"/>
    <property type="match status" value="1"/>
</dbReference>
<feature type="active site" evidence="2">
    <location>
        <position position="37"/>
    </location>
</feature>
<evidence type="ECO:0000256" key="2">
    <source>
        <dbReference type="HAMAP-Rule" id="MF_00336"/>
    </source>
</evidence>
<comment type="catalytic activity">
    <reaction evidence="2">
        <text>(7R,8S)-7,8-diammoniononanoate + CO2 + ATP = (4R,5S)-dethiobiotin + ADP + phosphate + 3 H(+)</text>
        <dbReference type="Rhea" id="RHEA:15805"/>
        <dbReference type="ChEBI" id="CHEBI:15378"/>
        <dbReference type="ChEBI" id="CHEBI:16526"/>
        <dbReference type="ChEBI" id="CHEBI:30616"/>
        <dbReference type="ChEBI" id="CHEBI:43474"/>
        <dbReference type="ChEBI" id="CHEBI:149469"/>
        <dbReference type="ChEBI" id="CHEBI:149473"/>
        <dbReference type="ChEBI" id="CHEBI:456216"/>
        <dbReference type="EC" id="6.3.3.3"/>
    </reaction>
</comment>
<dbReference type="RefSeq" id="WP_189512167.1">
    <property type="nucleotide sequence ID" value="NZ_BMXG01000004.1"/>
</dbReference>
<evidence type="ECO:0000313" key="3">
    <source>
        <dbReference type="EMBL" id="GHB95033.1"/>
    </source>
</evidence>
<organism evidence="3 4">
    <name type="scientific">Cerasicoccus arenae</name>
    <dbReference type="NCBI Taxonomy" id="424488"/>
    <lineage>
        <taxon>Bacteria</taxon>
        <taxon>Pseudomonadati</taxon>
        <taxon>Verrucomicrobiota</taxon>
        <taxon>Opitutia</taxon>
        <taxon>Puniceicoccales</taxon>
        <taxon>Cerasicoccaceae</taxon>
        <taxon>Cerasicoccus</taxon>
    </lineage>
</organism>
<feature type="binding site" evidence="2">
    <location>
        <position position="50"/>
    </location>
    <ligand>
        <name>ATP</name>
        <dbReference type="ChEBI" id="CHEBI:30616"/>
    </ligand>
</feature>
<evidence type="ECO:0000313" key="4">
    <source>
        <dbReference type="Proteomes" id="UP000642829"/>
    </source>
</evidence>
<dbReference type="GO" id="GO:0005829">
    <property type="term" value="C:cytosol"/>
    <property type="evidence" value="ECO:0007669"/>
    <property type="project" value="TreeGrafter"/>
</dbReference>
<dbReference type="InterPro" id="IPR027417">
    <property type="entry name" value="P-loop_NTPase"/>
</dbReference>
<dbReference type="PANTHER" id="PTHR43210">
    <property type="entry name" value="DETHIOBIOTIN SYNTHETASE"/>
    <property type="match status" value="1"/>
</dbReference>
<dbReference type="Proteomes" id="UP000642829">
    <property type="component" value="Unassembled WGS sequence"/>
</dbReference>
<sequence length="223" mass="24080">MPTVFITANDTGVGKTWVTTSVARILVRQGATVQVVKPVETGVASGEFGDAELVGAALQERVALQGKVTVHTLHRYALPMAPVESALREGATLDFDELVSELQALPNCDWRIIEGAGGLAVPLSTGETPRDWADFAQAIDADFVALVIEDRLGAINQARLLAHYAKAKSLNAGWWLNQPQPNVPAAVREVNESALADLNFPLWAAQDYCAELPRRLEAPWLMS</sequence>
<dbReference type="EMBL" id="BMXG01000004">
    <property type="protein sequence ID" value="GHB95033.1"/>
    <property type="molecule type" value="Genomic_DNA"/>
</dbReference>
<dbReference type="UniPathway" id="UPA00078">
    <property type="reaction ID" value="UER00161"/>
</dbReference>
<accession>A0A8J3DAF8</accession>
<keyword evidence="2" id="KW-0479">Metal-binding</keyword>
<keyword evidence="2" id="KW-0067">ATP-binding</keyword>
<feature type="binding site" evidence="2">
    <location>
        <position position="16"/>
    </location>
    <ligand>
        <name>Mg(2+)</name>
        <dbReference type="ChEBI" id="CHEBI:18420"/>
    </ligand>
</feature>
<dbReference type="GO" id="GO:0004141">
    <property type="term" value="F:dethiobiotin synthase activity"/>
    <property type="evidence" value="ECO:0007669"/>
    <property type="project" value="UniProtKB-UniRule"/>
</dbReference>
<reference evidence="3" key="1">
    <citation type="journal article" date="2014" name="Int. J. Syst. Evol. Microbiol.">
        <title>Complete genome sequence of Corynebacterium casei LMG S-19264T (=DSM 44701T), isolated from a smear-ripened cheese.</title>
        <authorList>
            <consortium name="US DOE Joint Genome Institute (JGI-PGF)"/>
            <person name="Walter F."/>
            <person name="Albersmeier A."/>
            <person name="Kalinowski J."/>
            <person name="Ruckert C."/>
        </authorList>
    </citation>
    <scope>NUCLEOTIDE SEQUENCE</scope>
    <source>
        <strain evidence="3">KCTC 12870</strain>
    </source>
</reference>
<feature type="binding site" evidence="2">
    <location>
        <begin position="114"/>
        <end position="117"/>
    </location>
    <ligand>
        <name>ATP</name>
        <dbReference type="ChEBI" id="CHEBI:30616"/>
    </ligand>
</feature>
<comment type="subunit">
    <text evidence="2">Homodimer.</text>
</comment>
<protein>
    <recommendedName>
        <fullName evidence="2">ATP-dependent dethiobiotin synthetase BioD</fullName>
        <ecNumber evidence="2">6.3.3.3</ecNumber>
    </recommendedName>
    <alternativeName>
        <fullName evidence="2">DTB synthetase</fullName>
        <shortName evidence="2">DTBS</shortName>
    </alternativeName>
    <alternativeName>
        <fullName evidence="2">Dethiobiotin synthase</fullName>
    </alternativeName>
</protein>
<comment type="pathway">
    <text evidence="2">Cofactor biosynthesis; biotin biosynthesis; biotin from 7,8-diaminononanoate: step 1/2.</text>
</comment>
<feature type="binding site" evidence="2">
    <location>
        <position position="114"/>
    </location>
    <ligand>
        <name>Mg(2+)</name>
        <dbReference type="ChEBI" id="CHEBI:18420"/>
    </ligand>
</feature>
<dbReference type="GO" id="GO:0009102">
    <property type="term" value="P:biotin biosynthetic process"/>
    <property type="evidence" value="ECO:0007669"/>
    <property type="project" value="UniProtKB-UniRule"/>
</dbReference>